<dbReference type="AlphaFoldDB" id="A0A226E6A8"/>
<evidence type="ECO:0000256" key="2">
    <source>
        <dbReference type="ARBA" id="ARBA00022475"/>
    </source>
</evidence>
<accession>A0A226E6A8</accession>
<feature type="transmembrane region" description="Helical" evidence="7">
    <location>
        <begin position="409"/>
        <end position="432"/>
    </location>
</feature>
<dbReference type="PANTHER" id="PTHR21421:SF29">
    <property type="entry name" value="GUSTATORY RECEPTOR 5A FOR TREHALOSE-RELATED"/>
    <property type="match status" value="1"/>
</dbReference>
<feature type="transmembrane region" description="Helical" evidence="7">
    <location>
        <begin position="183"/>
        <end position="205"/>
    </location>
</feature>
<dbReference type="Proteomes" id="UP000198287">
    <property type="component" value="Unassembled WGS sequence"/>
</dbReference>
<evidence type="ECO:0000256" key="3">
    <source>
        <dbReference type="ARBA" id="ARBA00022692"/>
    </source>
</evidence>
<feature type="transmembrane region" description="Helical" evidence="7">
    <location>
        <begin position="367"/>
        <end position="389"/>
    </location>
</feature>
<evidence type="ECO:0000313" key="8">
    <source>
        <dbReference type="EMBL" id="OXA52594.1"/>
    </source>
</evidence>
<evidence type="ECO:0000256" key="1">
    <source>
        <dbReference type="ARBA" id="ARBA00004651"/>
    </source>
</evidence>
<proteinExistence type="predicted"/>
<keyword evidence="3 7" id="KW-0812">Transmembrane</keyword>
<keyword evidence="6" id="KW-0675">Receptor</keyword>
<organism evidence="8 9">
    <name type="scientific">Folsomia candida</name>
    <name type="common">Springtail</name>
    <dbReference type="NCBI Taxonomy" id="158441"/>
    <lineage>
        <taxon>Eukaryota</taxon>
        <taxon>Metazoa</taxon>
        <taxon>Ecdysozoa</taxon>
        <taxon>Arthropoda</taxon>
        <taxon>Hexapoda</taxon>
        <taxon>Collembola</taxon>
        <taxon>Entomobryomorpha</taxon>
        <taxon>Isotomoidea</taxon>
        <taxon>Isotomidae</taxon>
        <taxon>Proisotominae</taxon>
        <taxon>Folsomia</taxon>
    </lineage>
</organism>
<feature type="transmembrane region" description="Helical" evidence="7">
    <location>
        <begin position="135"/>
        <end position="163"/>
    </location>
</feature>
<keyword evidence="4 7" id="KW-1133">Transmembrane helix</keyword>
<dbReference type="Pfam" id="PF08395">
    <property type="entry name" value="7tm_7"/>
    <property type="match status" value="1"/>
</dbReference>
<comment type="subcellular location">
    <subcellularLocation>
        <location evidence="1">Cell membrane</location>
        <topology evidence="1">Multi-pass membrane protein</topology>
    </subcellularLocation>
</comment>
<dbReference type="GO" id="GO:0051606">
    <property type="term" value="P:detection of stimulus"/>
    <property type="evidence" value="ECO:0007669"/>
    <property type="project" value="UniProtKB-ARBA"/>
</dbReference>
<dbReference type="GO" id="GO:0050909">
    <property type="term" value="P:sensory perception of taste"/>
    <property type="evidence" value="ECO:0007669"/>
    <property type="project" value="InterPro"/>
</dbReference>
<evidence type="ECO:0000313" key="9">
    <source>
        <dbReference type="Proteomes" id="UP000198287"/>
    </source>
</evidence>
<protein>
    <submittedName>
        <fullName evidence="8">High-energy light unresponsive protein 1</fullName>
    </submittedName>
</protein>
<comment type="caution">
    <text evidence="8">The sequence shown here is derived from an EMBL/GenBank/DDBJ whole genome shotgun (WGS) entry which is preliminary data.</text>
</comment>
<dbReference type="GO" id="GO:0038023">
    <property type="term" value="F:signaling receptor activity"/>
    <property type="evidence" value="ECO:0007669"/>
    <property type="project" value="UniProtKB-ARBA"/>
</dbReference>
<gene>
    <name evidence="8" type="ORF">Fcan01_12160</name>
</gene>
<dbReference type="EMBL" id="LNIX01000006">
    <property type="protein sequence ID" value="OXA52594.1"/>
    <property type="molecule type" value="Genomic_DNA"/>
</dbReference>
<keyword evidence="5 7" id="KW-0472">Membrane</keyword>
<feature type="transmembrane region" description="Helical" evidence="7">
    <location>
        <begin position="292"/>
        <end position="313"/>
    </location>
</feature>
<keyword evidence="2" id="KW-1003">Cell membrane</keyword>
<dbReference type="PANTHER" id="PTHR21421">
    <property type="entry name" value="GUSTATORY RECEPTOR"/>
    <property type="match status" value="1"/>
</dbReference>
<sequence>MVLPVYEDEFGYLSKQRRAFSFVEGTTSCVNFELKNLSKVVGGGGGRVMESSPPSPEDKIPHKGRVNDVFACMRYVLLILGRFPFIPTIPTDQFSKKDHGETRIGGDGRIGDENFGGQSSRNGLNYSSSVKSLSWIYFGTTSIFLLILLALSVFSFLGVFLSWSFFSLPPWTTEQDKLFQSNLIPFVLVWSCLLSSTVGNISFLLNRKNVVKFLNFWNVAVDKMDMKVPNHLKRFLHMNNLWFLFFAVLMVVSTYVLTIQLAQGGSSLMGVLVLRILIPNVDQDYEWICRSFGMVIILYAMYASRSLLFFFVFKCKILRYCIKVWNSRLREELQGSPIQEIDEDTNCRKLFYDHVILLKLVRLTDKVFAAILLSYFGSQILNMCFELYYVAMSNTFTIFNSHGDGLDTFVAIVLLIQNIYVFLSVSLHAAYVSEEANKSYEIIKTKGISVHDSVARRHLILSLQMSFHQRMCLTGGHYFVVDKPFIVTVLGAVVTYFIIILQYGNQYQSEGHSLQYSMNESH</sequence>
<evidence type="ECO:0000256" key="7">
    <source>
        <dbReference type="SAM" id="Phobius"/>
    </source>
</evidence>
<feature type="transmembrane region" description="Helical" evidence="7">
    <location>
        <begin position="241"/>
        <end position="262"/>
    </location>
</feature>
<evidence type="ECO:0000256" key="6">
    <source>
        <dbReference type="ARBA" id="ARBA00023170"/>
    </source>
</evidence>
<name>A0A226E6A8_FOLCA</name>
<evidence type="ECO:0000256" key="4">
    <source>
        <dbReference type="ARBA" id="ARBA00022989"/>
    </source>
</evidence>
<dbReference type="GO" id="GO:0005886">
    <property type="term" value="C:plasma membrane"/>
    <property type="evidence" value="ECO:0007669"/>
    <property type="project" value="UniProtKB-SubCell"/>
</dbReference>
<reference evidence="8 9" key="1">
    <citation type="submission" date="2015-12" db="EMBL/GenBank/DDBJ databases">
        <title>The genome of Folsomia candida.</title>
        <authorList>
            <person name="Faddeeva A."/>
            <person name="Derks M.F."/>
            <person name="Anvar Y."/>
            <person name="Smit S."/>
            <person name="Van Straalen N."/>
            <person name="Roelofs D."/>
        </authorList>
    </citation>
    <scope>NUCLEOTIDE SEQUENCE [LARGE SCALE GENOMIC DNA]</scope>
    <source>
        <strain evidence="8 9">VU population</strain>
        <tissue evidence="8">Whole body</tissue>
    </source>
</reference>
<dbReference type="InterPro" id="IPR013604">
    <property type="entry name" value="7TM_chemorcpt"/>
</dbReference>
<feature type="transmembrane region" description="Helical" evidence="7">
    <location>
        <begin position="485"/>
        <end position="504"/>
    </location>
</feature>
<evidence type="ECO:0000256" key="5">
    <source>
        <dbReference type="ARBA" id="ARBA00023136"/>
    </source>
</evidence>
<keyword evidence="9" id="KW-1185">Reference proteome</keyword>